<dbReference type="Pfam" id="PF00300">
    <property type="entry name" value="His_Phos_1"/>
    <property type="match status" value="1"/>
</dbReference>
<evidence type="ECO:0000313" key="1">
    <source>
        <dbReference type="EMBL" id="MQS15581.1"/>
    </source>
</evidence>
<dbReference type="Proteomes" id="UP000450000">
    <property type="component" value="Unassembled WGS sequence"/>
</dbReference>
<dbReference type="InterPro" id="IPR013078">
    <property type="entry name" value="His_Pase_superF_clade-1"/>
</dbReference>
<dbReference type="PANTHER" id="PTHR47623:SF1">
    <property type="entry name" value="OS09G0287300 PROTEIN"/>
    <property type="match status" value="1"/>
</dbReference>
<dbReference type="SMART" id="SM00855">
    <property type="entry name" value="PGAM"/>
    <property type="match status" value="1"/>
</dbReference>
<name>A0A6N7KVU2_9ACTN</name>
<dbReference type="Gene3D" id="3.40.50.1240">
    <property type="entry name" value="Phosphoglycerate mutase-like"/>
    <property type="match status" value="1"/>
</dbReference>
<accession>A0A6N7KVU2</accession>
<reference evidence="1 2" key="1">
    <citation type="submission" date="2019-09" db="EMBL/GenBank/DDBJ databases">
        <title>Genome Sequences of Streptomyces kaniharaensis ATCC 21070.</title>
        <authorList>
            <person name="Zhu W."/>
            <person name="De Crecy-Lagard V."/>
            <person name="Richards N.G."/>
        </authorList>
    </citation>
    <scope>NUCLEOTIDE SEQUENCE [LARGE SCALE GENOMIC DNA]</scope>
    <source>
        <strain evidence="1 2">SF-557</strain>
    </source>
</reference>
<evidence type="ECO:0000313" key="2">
    <source>
        <dbReference type="Proteomes" id="UP000450000"/>
    </source>
</evidence>
<sequence>MVLRHAKSAWPDVADVDRPLAPRGRRDAPEAGRWLGRRGLVPDVVVSSPARRARETWELVAAQLPGRPVVGFDPEVYGADADGLVRVLRGQDRRAGTVLLVGHNPAMQELVLQLAAGTGGDALGRVREKFPTCGLAVLELSCEWSELGESAASLVDFAIPRGARD</sequence>
<dbReference type="SUPFAM" id="SSF53254">
    <property type="entry name" value="Phosphoglycerate mutase-like"/>
    <property type="match status" value="1"/>
</dbReference>
<proteinExistence type="predicted"/>
<dbReference type="PANTHER" id="PTHR47623">
    <property type="entry name" value="OS09G0287300 PROTEIN"/>
    <property type="match status" value="1"/>
</dbReference>
<gene>
    <name evidence="1" type="ORF">F7Q99_25740</name>
</gene>
<keyword evidence="2" id="KW-1185">Reference proteome</keyword>
<protein>
    <submittedName>
        <fullName evidence="1">Histidine phosphatase family protein</fullName>
    </submittedName>
</protein>
<dbReference type="InterPro" id="IPR029033">
    <property type="entry name" value="His_PPase_superfam"/>
</dbReference>
<organism evidence="1 2">
    <name type="scientific">Streptomyces kaniharaensis</name>
    <dbReference type="NCBI Taxonomy" id="212423"/>
    <lineage>
        <taxon>Bacteria</taxon>
        <taxon>Bacillati</taxon>
        <taxon>Actinomycetota</taxon>
        <taxon>Actinomycetes</taxon>
        <taxon>Kitasatosporales</taxon>
        <taxon>Streptomycetaceae</taxon>
        <taxon>Streptomyces</taxon>
    </lineage>
</organism>
<comment type="caution">
    <text evidence="1">The sequence shown here is derived from an EMBL/GenBank/DDBJ whole genome shotgun (WGS) entry which is preliminary data.</text>
</comment>
<dbReference type="CDD" id="cd07067">
    <property type="entry name" value="HP_PGM_like"/>
    <property type="match status" value="1"/>
</dbReference>
<dbReference type="EMBL" id="WBOF01000001">
    <property type="protein sequence ID" value="MQS15581.1"/>
    <property type="molecule type" value="Genomic_DNA"/>
</dbReference>
<dbReference type="AlphaFoldDB" id="A0A6N7KVU2"/>